<keyword evidence="2 5" id="KW-0812">Transmembrane</keyword>
<evidence type="ECO:0000256" key="1">
    <source>
        <dbReference type="ARBA" id="ARBA00004141"/>
    </source>
</evidence>
<dbReference type="PANTHER" id="PTHR33507">
    <property type="entry name" value="INNER MEMBRANE PROTEIN YBBJ"/>
    <property type="match status" value="1"/>
</dbReference>
<evidence type="ECO:0000313" key="7">
    <source>
        <dbReference type="EMBL" id="GEN86348.1"/>
    </source>
</evidence>
<evidence type="ECO:0000259" key="6">
    <source>
        <dbReference type="Pfam" id="PF01957"/>
    </source>
</evidence>
<name>A0A511ZFX2_9BACI</name>
<keyword evidence="8" id="KW-1185">Reference proteome</keyword>
<dbReference type="STRING" id="582851.GCA_900162665_00547"/>
<dbReference type="Pfam" id="PF01957">
    <property type="entry name" value="NfeD"/>
    <property type="match status" value="1"/>
</dbReference>
<dbReference type="GO" id="GO:0005886">
    <property type="term" value="C:plasma membrane"/>
    <property type="evidence" value="ECO:0007669"/>
    <property type="project" value="TreeGrafter"/>
</dbReference>
<reference evidence="7 8" key="1">
    <citation type="submission" date="2019-07" db="EMBL/GenBank/DDBJ databases">
        <title>Whole genome shotgun sequence of Oceanobacillus sojae NBRC 105379.</title>
        <authorList>
            <person name="Hosoyama A."/>
            <person name="Uohara A."/>
            <person name="Ohji S."/>
            <person name="Ichikawa N."/>
        </authorList>
    </citation>
    <scope>NUCLEOTIDE SEQUENCE [LARGE SCALE GENOMIC DNA]</scope>
    <source>
        <strain evidence="7 8">NBRC 105379</strain>
    </source>
</reference>
<dbReference type="OrthoDB" id="9806253at2"/>
<keyword evidence="3 5" id="KW-1133">Transmembrane helix</keyword>
<feature type="transmembrane region" description="Helical" evidence="5">
    <location>
        <begin position="32"/>
        <end position="48"/>
    </location>
</feature>
<protein>
    <recommendedName>
        <fullName evidence="6">NfeD-like C-terminal domain-containing protein</fullName>
    </recommendedName>
</protein>
<dbReference type="Gene3D" id="2.40.50.140">
    <property type="entry name" value="Nucleic acid-binding proteins"/>
    <property type="match status" value="1"/>
</dbReference>
<evidence type="ECO:0000256" key="3">
    <source>
        <dbReference type="ARBA" id="ARBA00022989"/>
    </source>
</evidence>
<comment type="subcellular location">
    <subcellularLocation>
        <location evidence="1">Membrane</location>
        <topology evidence="1">Multi-pass membrane protein</topology>
    </subcellularLocation>
</comment>
<feature type="transmembrane region" description="Helical" evidence="5">
    <location>
        <begin position="54"/>
        <end position="71"/>
    </location>
</feature>
<dbReference type="Proteomes" id="UP000321558">
    <property type="component" value="Unassembled WGS sequence"/>
</dbReference>
<dbReference type="InterPro" id="IPR012340">
    <property type="entry name" value="NA-bd_OB-fold"/>
</dbReference>
<comment type="caution">
    <text evidence="7">The sequence shown here is derived from an EMBL/GenBank/DDBJ whole genome shotgun (WGS) entry which is preliminary data.</text>
</comment>
<evidence type="ECO:0000256" key="2">
    <source>
        <dbReference type="ARBA" id="ARBA00022692"/>
    </source>
</evidence>
<sequence>MDIVELQWIGFLALFFGTLFILGEIFVNMRGIFGVLGLGFITVYFTVYTETNSVLLMFIIYFLGILLIIIDGKVINDGTLATIGLVLMIVAVAMPQPTFANGLYAVISIIVGAFSSLVFLKVFKRREMWTKIALVDRLTKEEGYSSLSAEYEALLGEEGMALTDFRPSGTIEVNKKHYSAVSGGRWIKKGTPIKVVAVDGTSVRVEELQED</sequence>
<evidence type="ECO:0000313" key="8">
    <source>
        <dbReference type="Proteomes" id="UP000321558"/>
    </source>
</evidence>
<dbReference type="InterPro" id="IPR052165">
    <property type="entry name" value="Membrane_assoc_protease"/>
</dbReference>
<feature type="domain" description="NfeD-like C-terminal" evidence="6">
    <location>
        <begin position="152"/>
        <end position="206"/>
    </location>
</feature>
<gene>
    <name evidence="7" type="ORF">OSO01_10870</name>
</gene>
<organism evidence="7 8">
    <name type="scientific">Oceanobacillus sojae</name>
    <dbReference type="NCBI Taxonomy" id="582851"/>
    <lineage>
        <taxon>Bacteria</taxon>
        <taxon>Bacillati</taxon>
        <taxon>Bacillota</taxon>
        <taxon>Bacilli</taxon>
        <taxon>Bacillales</taxon>
        <taxon>Bacillaceae</taxon>
        <taxon>Oceanobacillus</taxon>
    </lineage>
</organism>
<dbReference type="SUPFAM" id="SSF141322">
    <property type="entry name" value="NfeD domain-like"/>
    <property type="match status" value="1"/>
</dbReference>
<evidence type="ECO:0000256" key="4">
    <source>
        <dbReference type="ARBA" id="ARBA00023136"/>
    </source>
</evidence>
<dbReference type="AlphaFoldDB" id="A0A511ZFX2"/>
<feature type="transmembrane region" description="Helical" evidence="5">
    <location>
        <begin position="102"/>
        <end position="123"/>
    </location>
</feature>
<dbReference type="RefSeq" id="WP_147209419.1">
    <property type="nucleotide sequence ID" value="NZ_BJYM01000004.1"/>
</dbReference>
<evidence type="ECO:0000256" key="5">
    <source>
        <dbReference type="SAM" id="Phobius"/>
    </source>
</evidence>
<keyword evidence="4 5" id="KW-0472">Membrane</keyword>
<dbReference type="PANTHER" id="PTHR33507:SF3">
    <property type="entry name" value="INNER MEMBRANE PROTEIN YBBJ"/>
    <property type="match status" value="1"/>
</dbReference>
<feature type="transmembrane region" description="Helical" evidence="5">
    <location>
        <begin position="6"/>
        <end position="27"/>
    </location>
</feature>
<feature type="transmembrane region" description="Helical" evidence="5">
    <location>
        <begin position="78"/>
        <end position="96"/>
    </location>
</feature>
<dbReference type="EMBL" id="BJYM01000004">
    <property type="protein sequence ID" value="GEN86348.1"/>
    <property type="molecule type" value="Genomic_DNA"/>
</dbReference>
<accession>A0A511ZFX2</accession>
<dbReference type="InterPro" id="IPR002810">
    <property type="entry name" value="NfeD-like_C"/>
</dbReference>
<proteinExistence type="predicted"/>